<evidence type="ECO:0000256" key="1">
    <source>
        <dbReference type="SAM" id="MobiDB-lite"/>
    </source>
</evidence>
<name>A0ABD3QT46_9STRA</name>
<dbReference type="EMBL" id="JALLAZ020000123">
    <property type="protein sequence ID" value="KAL3803101.1"/>
    <property type="molecule type" value="Genomic_DNA"/>
</dbReference>
<feature type="region of interest" description="Disordered" evidence="1">
    <location>
        <begin position="254"/>
        <end position="374"/>
    </location>
</feature>
<dbReference type="SUPFAM" id="SSF50156">
    <property type="entry name" value="PDZ domain-like"/>
    <property type="match status" value="1"/>
</dbReference>
<comment type="caution">
    <text evidence="2">The sequence shown here is derived from an EMBL/GenBank/DDBJ whole genome shotgun (WGS) entry which is preliminary data.</text>
</comment>
<evidence type="ECO:0008006" key="4">
    <source>
        <dbReference type="Google" id="ProtNLM"/>
    </source>
</evidence>
<protein>
    <recommendedName>
        <fullName evidence="4">PDZ domain-containing protein</fullName>
    </recommendedName>
</protein>
<dbReference type="InterPro" id="IPR036034">
    <property type="entry name" value="PDZ_sf"/>
</dbReference>
<dbReference type="Gene3D" id="2.30.42.10">
    <property type="match status" value="1"/>
</dbReference>
<proteinExistence type="predicted"/>
<dbReference type="AlphaFoldDB" id="A0ABD3QT46"/>
<dbReference type="PANTHER" id="PTHR38909:SF1">
    <property type="entry name" value="G PROTEIN GAMMA DOMAIN-CONTAINING PROTEIN"/>
    <property type="match status" value="1"/>
</dbReference>
<feature type="region of interest" description="Disordered" evidence="1">
    <location>
        <begin position="428"/>
        <end position="451"/>
    </location>
</feature>
<reference evidence="2 3" key="1">
    <citation type="submission" date="2024-10" db="EMBL/GenBank/DDBJ databases">
        <title>Updated reference genomes for cyclostephanoid diatoms.</title>
        <authorList>
            <person name="Roberts W.R."/>
            <person name="Alverson A.J."/>
        </authorList>
    </citation>
    <scope>NUCLEOTIDE SEQUENCE [LARGE SCALE GENOMIC DNA]</scope>
    <source>
        <strain evidence="2 3">AJA276-08</strain>
    </source>
</reference>
<dbReference type="PANTHER" id="PTHR38909">
    <property type="entry name" value="G PROTEIN GAMMA DOMAIN-CONTAINING PROTEIN"/>
    <property type="match status" value="1"/>
</dbReference>
<feature type="compositionally biased region" description="Acidic residues" evidence="1">
    <location>
        <begin position="302"/>
        <end position="323"/>
    </location>
</feature>
<evidence type="ECO:0000313" key="2">
    <source>
        <dbReference type="EMBL" id="KAL3803101.1"/>
    </source>
</evidence>
<dbReference type="Proteomes" id="UP001530315">
    <property type="component" value="Unassembled WGS sequence"/>
</dbReference>
<feature type="compositionally biased region" description="Basic and acidic residues" evidence="1">
    <location>
        <begin position="335"/>
        <end position="350"/>
    </location>
</feature>
<accession>A0ABD3QT46</accession>
<keyword evidence="3" id="KW-1185">Reference proteome</keyword>
<gene>
    <name evidence="2" type="ORF">ACHAW5_001965</name>
</gene>
<feature type="compositionally biased region" description="Basic and acidic residues" evidence="1">
    <location>
        <begin position="281"/>
        <end position="292"/>
    </location>
</feature>
<evidence type="ECO:0000313" key="3">
    <source>
        <dbReference type="Proteomes" id="UP001530315"/>
    </source>
</evidence>
<organism evidence="2 3">
    <name type="scientific">Stephanodiscus triporus</name>
    <dbReference type="NCBI Taxonomy" id="2934178"/>
    <lineage>
        <taxon>Eukaryota</taxon>
        <taxon>Sar</taxon>
        <taxon>Stramenopiles</taxon>
        <taxon>Ochrophyta</taxon>
        <taxon>Bacillariophyta</taxon>
        <taxon>Coscinodiscophyceae</taxon>
        <taxon>Thalassiosirophycidae</taxon>
        <taxon>Stephanodiscales</taxon>
        <taxon>Stephanodiscaceae</taxon>
        <taxon>Stephanodiscus</taxon>
    </lineage>
</organism>
<sequence>MIGRSFPPPSMGETRRRGHVCRRLRSRRRHLSPFPVAVVVFPLLLQLLAGSAVQRRQLLAAAGGEGGGGGGSYDCSFEYDVECDEERFSATASLSFRVLADVGGDAYYEATSTFLWGTTRTTPDDGEEEDAVVDVAVGAKEEKTSSSVVSDVYAINSEQVLIDAHQYDDIDATRRHAGVGYRLTFGRGSGSGCDGETFEGYYVAWFEGGSCGFYDYGYDYYDDGTTTTGAPTTAISYYSVVAATTATATATTADDDAGAPTVLPTGWPSSYATRPSPSPKVDYDDNVHHDSEATPPSKPAAEDGDYDDEYDDEGPAPRDDDDWTPAHPSRSPILDGRRPPPPRHPDDGKTTRPPASAMIDVPPTTTTAEEEEGEDWAVASQMLTEEDDSGGADREVDGRNYSALIASATSAILSCVIILALGMHLAGRSRKGRTTEAAKDSPGTRSDAVDGSANIMTEPRIAETGRKSDALSDGGGYFGTILVRECVSREEASDGGSKIDDVSTLGDPFAGESFGSERDHSDYTVGESFSIRRQYNTKRKSRMEGSTVHSCTSPMTVSAGMTLEDIYQTHPGLADFNLDLVTVVAPGGKLGIVLDNPSGVVPVVHAVSKRSALRDEVLVGDLLLSVDEVDCKGMSCRDVSILLGSRSHNAARTLVLARGSAMNHAIATASSVA</sequence>